<feature type="compositionally biased region" description="Polar residues" evidence="1">
    <location>
        <begin position="130"/>
        <end position="145"/>
    </location>
</feature>
<feature type="domain" description="Alginate lyase 2" evidence="3">
    <location>
        <begin position="73"/>
        <end position="323"/>
    </location>
</feature>
<keyword evidence="4" id="KW-0456">Lyase</keyword>
<dbReference type="Gene3D" id="2.60.120.200">
    <property type="match status" value="1"/>
</dbReference>
<feature type="compositionally biased region" description="Gly residues" evidence="1">
    <location>
        <begin position="41"/>
        <end position="62"/>
    </location>
</feature>
<dbReference type="InterPro" id="IPR013320">
    <property type="entry name" value="ConA-like_dom_sf"/>
</dbReference>
<feature type="chain" id="PRO_5047180725" evidence="2">
    <location>
        <begin position="21"/>
        <end position="326"/>
    </location>
</feature>
<comment type="caution">
    <text evidence="4">The sequence shown here is derived from an EMBL/GenBank/DDBJ whole genome shotgun (WGS) entry which is preliminary data.</text>
</comment>
<evidence type="ECO:0000313" key="5">
    <source>
        <dbReference type="Proteomes" id="UP001327027"/>
    </source>
</evidence>
<feature type="region of interest" description="Disordered" evidence="1">
    <location>
        <begin position="25"/>
        <end position="65"/>
    </location>
</feature>
<dbReference type="Proteomes" id="UP001327027">
    <property type="component" value="Unassembled WGS sequence"/>
</dbReference>
<protein>
    <submittedName>
        <fullName evidence="4">Polysaccharide lyase family 7 protein</fullName>
    </submittedName>
</protein>
<sequence>MKIIRLYSLILFTISTTLFYSCSSDSNDETPAETGGEVTDGSGGDNSGGDGSGGDGSGGDGGVTSSNIPFEVLNLTNWKITLPRDFNNDGKADEVYLDKSRNDYSEDPSFKEYKDEFFFVENNNVRFSCPATTDTPTTGNSSNTRSELREMPSNGDGEAGWDANGNRIKTLTFKVRIIQTSSTSKFAFAQIHDFKQDIWDDLLRVQIQSDQPNAKEGETGRIYLLGDVIEGEIGDGFPINFRNNNYDDRYIKDDYILGDWLAFKITVQNSVLKIYLEDMNTPIRTYDNITCKSNYYKAGVYNQSVKADSNGDGIAEFSEIVVSENF</sequence>
<feature type="signal peptide" evidence="2">
    <location>
        <begin position="1"/>
        <end position="20"/>
    </location>
</feature>
<feature type="region of interest" description="Disordered" evidence="1">
    <location>
        <begin position="130"/>
        <end position="162"/>
    </location>
</feature>
<dbReference type="GO" id="GO:0016829">
    <property type="term" value="F:lyase activity"/>
    <property type="evidence" value="ECO:0007669"/>
    <property type="project" value="UniProtKB-KW"/>
</dbReference>
<dbReference type="PROSITE" id="PS51257">
    <property type="entry name" value="PROKAR_LIPOPROTEIN"/>
    <property type="match status" value="1"/>
</dbReference>
<evidence type="ECO:0000259" key="3">
    <source>
        <dbReference type="Pfam" id="PF08787"/>
    </source>
</evidence>
<keyword evidence="5" id="KW-1185">Reference proteome</keyword>
<evidence type="ECO:0000256" key="2">
    <source>
        <dbReference type="SAM" id="SignalP"/>
    </source>
</evidence>
<dbReference type="EMBL" id="JAYKLX010000004">
    <property type="protein sequence ID" value="MEB3345715.1"/>
    <property type="molecule type" value="Genomic_DNA"/>
</dbReference>
<reference evidence="4 5" key="1">
    <citation type="journal article" date="2013" name="Int. J. Syst. Evol. Microbiol.">
        <title>Aquimarina gracilis sp. nov., isolated from the gut microflora of a mussel, Mytilus coruscus, and emended description of Aquimarina spongiae.</title>
        <authorList>
            <person name="Park S.C."/>
            <person name="Choe H.N."/>
            <person name="Baik K.S."/>
            <person name="Seong C.N."/>
        </authorList>
    </citation>
    <scope>NUCLEOTIDE SEQUENCE [LARGE SCALE GENOMIC DNA]</scope>
    <source>
        <strain evidence="4 5">PSC32</strain>
    </source>
</reference>
<evidence type="ECO:0000256" key="1">
    <source>
        <dbReference type="SAM" id="MobiDB-lite"/>
    </source>
</evidence>
<organism evidence="4 5">
    <name type="scientific">Aquimarina gracilis</name>
    <dbReference type="NCBI Taxonomy" id="874422"/>
    <lineage>
        <taxon>Bacteria</taxon>
        <taxon>Pseudomonadati</taxon>
        <taxon>Bacteroidota</taxon>
        <taxon>Flavobacteriia</taxon>
        <taxon>Flavobacteriales</taxon>
        <taxon>Flavobacteriaceae</taxon>
        <taxon>Aquimarina</taxon>
    </lineage>
</organism>
<keyword evidence="2" id="KW-0732">Signal</keyword>
<proteinExistence type="predicted"/>
<dbReference type="InterPro" id="IPR014895">
    <property type="entry name" value="Alginate_lyase_2"/>
</dbReference>
<name>A0ABU5ZV16_9FLAO</name>
<dbReference type="SUPFAM" id="SSF49899">
    <property type="entry name" value="Concanavalin A-like lectins/glucanases"/>
    <property type="match status" value="1"/>
</dbReference>
<evidence type="ECO:0000313" key="4">
    <source>
        <dbReference type="EMBL" id="MEB3345715.1"/>
    </source>
</evidence>
<accession>A0ABU5ZV16</accession>
<dbReference type="RefSeq" id="WP_324179746.1">
    <property type="nucleotide sequence ID" value="NZ_BAABAW010000007.1"/>
</dbReference>
<gene>
    <name evidence="4" type="ORF">U6A24_09600</name>
</gene>
<dbReference type="Pfam" id="PF08787">
    <property type="entry name" value="Alginate_lyase2"/>
    <property type="match status" value="1"/>
</dbReference>